<keyword evidence="3" id="KW-1185">Reference proteome</keyword>
<dbReference type="OrthoDB" id="9889709at2759"/>
<dbReference type="AlphaFoldDB" id="A0A813TCJ2"/>
<accession>A0A813TCJ2</accession>
<name>A0A813TCJ2_9BILA</name>
<keyword evidence="1" id="KW-0732">Signal</keyword>
<feature type="chain" id="PRO_5032719163" evidence="1">
    <location>
        <begin position="23"/>
        <end position="570"/>
    </location>
</feature>
<evidence type="ECO:0000313" key="3">
    <source>
        <dbReference type="Proteomes" id="UP000663832"/>
    </source>
</evidence>
<reference evidence="2" key="1">
    <citation type="submission" date="2021-02" db="EMBL/GenBank/DDBJ databases">
        <authorList>
            <person name="Nowell W R."/>
        </authorList>
    </citation>
    <scope>NUCLEOTIDE SEQUENCE</scope>
</reference>
<dbReference type="EMBL" id="CAJNOM010000017">
    <property type="protein sequence ID" value="CAF0806410.1"/>
    <property type="molecule type" value="Genomic_DNA"/>
</dbReference>
<comment type="caution">
    <text evidence="2">The sequence shown here is derived from an EMBL/GenBank/DDBJ whole genome shotgun (WGS) entry which is preliminary data.</text>
</comment>
<evidence type="ECO:0000313" key="2">
    <source>
        <dbReference type="EMBL" id="CAF0806410.1"/>
    </source>
</evidence>
<gene>
    <name evidence="2" type="ORF">QVE165_LOCUS4498</name>
</gene>
<protein>
    <submittedName>
        <fullName evidence="2">Uncharacterized protein</fullName>
    </submittedName>
</protein>
<evidence type="ECO:0000256" key="1">
    <source>
        <dbReference type="SAM" id="SignalP"/>
    </source>
</evidence>
<organism evidence="2 3">
    <name type="scientific">Adineta steineri</name>
    <dbReference type="NCBI Taxonomy" id="433720"/>
    <lineage>
        <taxon>Eukaryota</taxon>
        <taxon>Metazoa</taxon>
        <taxon>Spiralia</taxon>
        <taxon>Gnathifera</taxon>
        <taxon>Rotifera</taxon>
        <taxon>Eurotatoria</taxon>
        <taxon>Bdelloidea</taxon>
        <taxon>Adinetida</taxon>
        <taxon>Adinetidae</taxon>
        <taxon>Adineta</taxon>
    </lineage>
</organism>
<dbReference type="Proteomes" id="UP000663832">
    <property type="component" value="Unassembled WGS sequence"/>
</dbReference>
<feature type="signal peptide" evidence="1">
    <location>
        <begin position="1"/>
        <end position="22"/>
    </location>
</feature>
<sequence length="570" mass="65942">MLIEHHQLHFIVAICITVICNGIPVKEESRAIVHYAPGVDGVSSMTYIDQLNISLLARQHIQTENNTHHIYIAPLALFAVNQTKFVRNSTTNRTTMIIPLILYTDEQIKFVRENNINTCKQGTTECIFHKISMEAMHLSNKHVPDDQPNLLDCYHRYIKNIWISYHHRLNQGLLYVIIDCISNQICLKFEEALHQSKSPTGLYLEYTIQQIEQHQMIISDKHLLQTNIHLSELILESDVEQFLQELLHAANIRDNDKYILSQIDLLALRQTLRKTLLGKKLFLMDENNEKQWNSIYWKKVDTMRPDRVLKLLSQSIKSRHLSKHQTESNISGYDEMDNYVRRIYDTKGYNLYLKYRHLFELQHKNGTQRESTLSLKLKPILAYSLNKFNRSTFLVHQPVHMTKRDNMYSIPIRSILSFKETQSILNRTNTDLHKLEDLQRIIADLQKKLADRAKTKQQLPTTIGTPESMTTETPAYSGELMDYSSVFESTTSSSGFNIISSTSIEYADITVDSSIYELTTSTEQQVISTIDSTVETTETITEHEVTSIFTPTIITDSKTISFFGYTRLGV</sequence>
<proteinExistence type="predicted"/>